<keyword evidence="1" id="KW-1133">Transmembrane helix</keyword>
<dbReference type="InterPro" id="IPR045584">
    <property type="entry name" value="Pilin-like"/>
</dbReference>
<dbReference type="EMBL" id="LR593886">
    <property type="protein sequence ID" value="VTR95624.1"/>
    <property type="molecule type" value="Genomic_DNA"/>
</dbReference>
<evidence type="ECO:0000256" key="1">
    <source>
        <dbReference type="SAM" id="Phobius"/>
    </source>
</evidence>
<proteinExistence type="predicted"/>
<organism evidence="3 4">
    <name type="scientific">Gemmata massiliana</name>
    <dbReference type="NCBI Taxonomy" id="1210884"/>
    <lineage>
        <taxon>Bacteria</taxon>
        <taxon>Pseudomonadati</taxon>
        <taxon>Planctomycetota</taxon>
        <taxon>Planctomycetia</taxon>
        <taxon>Gemmatales</taxon>
        <taxon>Gemmataceae</taxon>
        <taxon>Gemmata</taxon>
    </lineage>
</organism>
<evidence type="ECO:0000313" key="4">
    <source>
        <dbReference type="Proteomes" id="UP000464178"/>
    </source>
</evidence>
<dbReference type="InterPro" id="IPR012902">
    <property type="entry name" value="N_methyl_site"/>
</dbReference>
<keyword evidence="4" id="KW-1185">Reference proteome</keyword>
<protein>
    <recommendedName>
        <fullName evidence="2">DUF1559 domain-containing protein</fullName>
    </recommendedName>
</protein>
<dbReference type="Proteomes" id="UP000464178">
    <property type="component" value="Chromosome"/>
</dbReference>
<dbReference type="NCBIfam" id="TIGR02532">
    <property type="entry name" value="IV_pilin_GFxxxE"/>
    <property type="match status" value="1"/>
</dbReference>
<dbReference type="PROSITE" id="PS00409">
    <property type="entry name" value="PROKAR_NTER_METHYL"/>
    <property type="match status" value="1"/>
</dbReference>
<name>A0A6P2D666_9BACT</name>
<dbReference type="Pfam" id="PF07596">
    <property type="entry name" value="SBP_bac_10"/>
    <property type="match status" value="1"/>
</dbReference>
<evidence type="ECO:0000259" key="2">
    <source>
        <dbReference type="Pfam" id="PF07596"/>
    </source>
</evidence>
<accession>A0A6P2D666</accession>
<dbReference type="PANTHER" id="PTHR30093:SF2">
    <property type="entry name" value="TYPE II SECRETION SYSTEM PROTEIN H"/>
    <property type="match status" value="1"/>
</dbReference>
<dbReference type="SUPFAM" id="SSF54523">
    <property type="entry name" value="Pili subunits"/>
    <property type="match status" value="1"/>
</dbReference>
<dbReference type="KEGG" id="gms:SOIL9_20900"/>
<dbReference type="Pfam" id="PF07963">
    <property type="entry name" value="N_methyl"/>
    <property type="match status" value="1"/>
</dbReference>
<dbReference type="NCBIfam" id="TIGR04294">
    <property type="entry name" value="pre_pil_HX9DG"/>
    <property type="match status" value="1"/>
</dbReference>
<keyword evidence="1" id="KW-0472">Membrane</keyword>
<dbReference type="InterPro" id="IPR011453">
    <property type="entry name" value="DUF1559"/>
</dbReference>
<dbReference type="InterPro" id="IPR027558">
    <property type="entry name" value="Pre_pil_HX9DG_C"/>
</dbReference>
<dbReference type="PANTHER" id="PTHR30093">
    <property type="entry name" value="GENERAL SECRETION PATHWAY PROTEIN G"/>
    <property type="match status" value="1"/>
</dbReference>
<dbReference type="Gene3D" id="3.30.700.10">
    <property type="entry name" value="Glycoprotein, Type 4 Pilin"/>
    <property type="match status" value="1"/>
</dbReference>
<reference evidence="3 4" key="1">
    <citation type="submission" date="2019-05" db="EMBL/GenBank/DDBJ databases">
        <authorList>
            <consortium name="Science for Life Laboratories"/>
        </authorList>
    </citation>
    <scope>NUCLEOTIDE SEQUENCE [LARGE SCALE GENOMIC DNA]</scope>
    <source>
        <strain evidence="3">Soil9</strain>
    </source>
</reference>
<evidence type="ECO:0000313" key="3">
    <source>
        <dbReference type="EMBL" id="VTR95624.1"/>
    </source>
</evidence>
<gene>
    <name evidence="3" type="ORF">SOIL9_20900</name>
</gene>
<dbReference type="RefSeq" id="WP_162670022.1">
    <property type="nucleotide sequence ID" value="NZ_LR593886.1"/>
</dbReference>
<feature type="transmembrane region" description="Helical" evidence="1">
    <location>
        <begin position="21"/>
        <end position="42"/>
    </location>
</feature>
<feature type="domain" description="DUF1559" evidence="2">
    <location>
        <begin position="43"/>
        <end position="330"/>
    </location>
</feature>
<sequence length="348" mass="37271">MLAFLSPRARRLHKPASGFTLIELLVVIAIIAILIGLLLPAVQKVREAAARMKCTNNLKQLGLASHNHHDSLGSFPPGVWAPPGSWVGATPNGNWASGWSDPNNSCCPWGAFSWAARILPYVEGDNLYKNINFNVPAYAPNVPEDTGWGSPGSDRGPGQPVIPAGLPGAGQPNPNILAATNMPKLFVCPSAVRGRMGFENTMKDYAMFYDSGRANFSETCCPERSSAPAYNGMGWINSTVKIADVTDGTSNTMHYGEKANWANQSWCFDGSGCNEFIWVHHQSQGLITGSQPPNWSVKGNSRAATSSHTNGVVVLFVDGHVAFVPNNIDLTTWLGLGTRNGSEVVSPP</sequence>
<dbReference type="AlphaFoldDB" id="A0A6P2D666"/>
<keyword evidence="1" id="KW-0812">Transmembrane</keyword>